<evidence type="ECO:0000256" key="2">
    <source>
        <dbReference type="ARBA" id="ARBA00002790"/>
    </source>
</evidence>
<feature type="binding site" evidence="14">
    <location>
        <position position="167"/>
    </location>
    <ligand>
        <name>FMN</name>
        <dbReference type="ChEBI" id="CHEBI:58210"/>
    </ligand>
</feature>
<evidence type="ECO:0000256" key="3">
    <source>
        <dbReference type="ARBA" id="ARBA00022555"/>
    </source>
</evidence>
<dbReference type="Gene3D" id="3.20.20.70">
    <property type="entry name" value="Aldolase class I"/>
    <property type="match status" value="1"/>
</dbReference>
<keyword evidence="9 12" id="KW-0560">Oxidoreductase</keyword>
<evidence type="ECO:0000256" key="12">
    <source>
        <dbReference type="PIRNR" id="PIRNR006621"/>
    </source>
</evidence>
<evidence type="ECO:0000256" key="8">
    <source>
        <dbReference type="ARBA" id="ARBA00022884"/>
    </source>
</evidence>
<feature type="binding site" evidence="14">
    <location>
        <position position="139"/>
    </location>
    <ligand>
        <name>FMN</name>
        <dbReference type="ChEBI" id="CHEBI:58210"/>
    </ligand>
</feature>
<comment type="function">
    <text evidence="2 12">Catalyzes the synthesis of 5,6-dihydrouridine (D), a modified base found in the D-loop of most tRNAs, via the reduction of the C5-C6 double bond in target uridines.</text>
</comment>
<dbReference type="EMBL" id="CP002085">
    <property type="protein sequence ID" value="ADK84534.1"/>
    <property type="molecule type" value="Genomic_DNA"/>
</dbReference>
<dbReference type="RefSeq" id="WP_013257988.1">
    <property type="nucleotide sequence ID" value="NC_014365.1"/>
</dbReference>
<evidence type="ECO:0000313" key="17">
    <source>
        <dbReference type="Proteomes" id="UP000009047"/>
    </source>
</evidence>
<feature type="binding site" evidence="14">
    <location>
        <position position="70"/>
    </location>
    <ligand>
        <name>FMN</name>
        <dbReference type="ChEBI" id="CHEBI:58210"/>
    </ligand>
</feature>
<dbReference type="PIRSF" id="PIRSF006621">
    <property type="entry name" value="Dus"/>
    <property type="match status" value="1"/>
</dbReference>
<dbReference type="OrthoDB" id="9764501at2"/>
<dbReference type="InterPro" id="IPR001269">
    <property type="entry name" value="DUS_fam"/>
</dbReference>
<evidence type="ECO:0000256" key="9">
    <source>
        <dbReference type="ARBA" id="ARBA00023002"/>
    </source>
</evidence>
<dbReference type="STRING" id="644282.Deba_1166"/>
<accession>E1QFS4</accession>
<dbReference type="AlphaFoldDB" id="E1QFS4"/>
<dbReference type="CDD" id="cd02801">
    <property type="entry name" value="DUS_like_FMN"/>
    <property type="match status" value="1"/>
</dbReference>
<keyword evidence="4 12" id="KW-0285">Flavoprotein</keyword>
<dbReference type="HOGENOM" id="CLU_013299_0_3_7"/>
<dbReference type="KEGG" id="dbr:Deba_1166"/>
<dbReference type="InterPro" id="IPR013785">
    <property type="entry name" value="Aldolase_TIM"/>
</dbReference>
<gene>
    <name evidence="16" type="ordered locus">Deba_1166</name>
</gene>
<name>E1QFS4_DESB2</name>
<feature type="binding site" evidence="14">
    <location>
        <begin position="222"/>
        <end position="223"/>
    </location>
    <ligand>
        <name>FMN</name>
        <dbReference type="ChEBI" id="CHEBI:58210"/>
    </ligand>
</feature>
<keyword evidence="8" id="KW-0694">RNA-binding</keyword>
<evidence type="ECO:0000256" key="1">
    <source>
        <dbReference type="ARBA" id="ARBA00001917"/>
    </source>
</evidence>
<keyword evidence="6 12" id="KW-0819">tRNA processing</keyword>
<evidence type="ECO:0000256" key="7">
    <source>
        <dbReference type="ARBA" id="ARBA00022857"/>
    </source>
</evidence>
<evidence type="ECO:0000256" key="6">
    <source>
        <dbReference type="ARBA" id="ARBA00022694"/>
    </source>
</evidence>
<evidence type="ECO:0000313" key="16">
    <source>
        <dbReference type="EMBL" id="ADK84534.1"/>
    </source>
</evidence>
<evidence type="ECO:0000256" key="10">
    <source>
        <dbReference type="ARBA" id="ARBA00048205"/>
    </source>
</evidence>
<organism evidence="16 17">
    <name type="scientific">Desulfarculus baarsii (strain ATCC 33931 / DSM 2075 / LMG 7858 / VKM B-1802 / 2st14)</name>
    <dbReference type="NCBI Taxonomy" id="644282"/>
    <lineage>
        <taxon>Bacteria</taxon>
        <taxon>Pseudomonadati</taxon>
        <taxon>Thermodesulfobacteriota</taxon>
        <taxon>Desulfarculia</taxon>
        <taxon>Desulfarculales</taxon>
        <taxon>Desulfarculaceae</taxon>
        <taxon>Desulfarculus</taxon>
    </lineage>
</organism>
<dbReference type="EC" id="1.3.1.-" evidence="12"/>
<evidence type="ECO:0000256" key="13">
    <source>
        <dbReference type="PIRSR" id="PIRSR006621-1"/>
    </source>
</evidence>
<dbReference type="PANTHER" id="PTHR45846">
    <property type="entry name" value="TRNA-DIHYDROURIDINE(47) SYNTHASE [NAD(P)(+)]-LIKE"/>
    <property type="match status" value="1"/>
</dbReference>
<keyword evidence="3" id="KW-0820">tRNA-binding</keyword>
<dbReference type="GO" id="GO:0017150">
    <property type="term" value="F:tRNA dihydrouridine synthase activity"/>
    <property type="evidence" value="ECO:0007669"/>
    <property type="project" value="InterPro"/>
</dbReference>
<dbReference type="Pfam" id="PF01207">
    <property type="entry name" value="Dus"/>
    <property type="match status" value="1"/>
</dbReference>
<proteinExistence type="inferred from homology"/>
<feature type="active site" description="Proton donor" evidence="13">
    <location>
        <position position="100"/>
    </location>
</feature>
<protein>
    <recommendedName>
        <fullName evidence="12">tRNA-dihydrouridine synthase</fullName>
        <ecNumber evidence="12">1.3.1.-</ecNumber>
    </recommendedName>
</protein>
<dbReference type="Gene3D" id="1.10.1200.80">
    <property type="entry name" value="Putative flavin oxidoreducatase, domain 2"/>
    <property type="match status" value="1"/>
</dbReference>
<dbReference type="GO" id="GO:0050660">
    <property type="term" value="F:flavin adenine dinucleotide binding"/>
    <property type="evidence" value="ECO:0007669"/>
    <property type="project" value="InterPro"/>
</dbReference>
<reference evidence="16 17" key="1">
    <citation type="journal article" date="2010" name="Stand. Genomic Sci.">
        <title>Complete genome sequence of Desulfarculus baarsii type strain (2st14).</title>
        <authorList>
            <person name="Sun H."/>
            <person name="Spring S."/>
            <person name="Lapidus A."/>
            <person name="Davenport K."/>
            <person name="Del Rio T.G."/>
            <person name="Tice H."/>
            <person name="Nolan M."/>
            <person name="Copeland A."/>
            <person name="Cheng J.F."/>
            <person name="Lucas S."/>
            <person name="Tapia R."/>
            <person name="Goodwin L."/>
            <person name="Pitluck S."/>
            <person name="Ivanova N."/>
            <person name="Pagani I."/>
            <person name="Mavromatis K."/>
            <person name="Ovchinnikova G."/>
            <person name="Pati A."/>
            <person name="Chen A."/>
            <person name="Palaniappan K."/>
            <person name="Hauser L."/>
            <person name="Chang Y.J."/>
            <person name="Jeffries C.D."/>
            <person name="Detter J.C."/>
            <person name="Han C."/>
            <person name="Rohde M."/>
            <person name="Brambilla E."/>
            <person name="Goker M."/>
            <person name="Woyke T."/>
            <person name="Bristow J."/>
            <person name="Eisen J.A."/>
            <person name="Markowitz V."/>
            <person name="Hugenholtz P."/>
            <person name="Kyrpides N.C."/>
            <person name="Klenk H.P."/>
            <person name="Land M."/>
        </authorList>
    </citation>
    <scope>NUCLEOTIDE SEQUENCE [LARGE SCALE GENOMIC DNA]</scope>
    <source>
        <strain evidence="17">ATCC 33931 / DSM 2075 / LMG 7858 / VKM B-1802 / 2st14</strain>
    </source>
</reference>
<evidence type="ECO:0000259" key="15">
    <source>
        <dbReference type="Pfam" id="PF01207"/>
    </source>
</evidence>
<dbReference type="eggNOG" id="COG0042">
    <property type="taxonomic scope" value="Bacteria"/>
</dbReference>
<dbReference type="PROSITE" id="PS01136">
    <property type="entry name" value="UPF0034"/>
    <property type="match status" value="1"/>
</dbReference>
<dbReference type="GO" id="GO:0000049">
    <property type="term" value="F:tRNA binding"/>
    <property type="evidence" value="ECO:0007669"/>
    <property type="project" value="UniProtKB-KW"/>
</dbReference>
<comment type="catalytic activity">
    <reaction evidence="11">
        <text>a 5,6-dihydrouridine in tRNA + NAD(+) = a uridine in tRNA + NADH + H(+)</text>
        <dbReference type="Rhea" id="RHEA:54452"/>
        <dbReference type="Rhea" id="RHEA-COMP:13339"/>
        <dbReference type="Rhea" id="RHEA-COMP:13887"/>
        <dbReference type="ChEBI" id="CHEBI:15378"/>
        <dbReference type="ChEBI" id="CHEBI:57540"/>
        <dbReference type="ChEBI" id="CHEBI:57945"/>
        <dbReference type="ChEBI" id="CHEBI:65315"/>
        <dbReference type="ChEBI" id="CHEBI:74443"/>
    </reaction>
</comment>
<feature type="domain" description="DUS-like FMN-binding" evidence="15">
    <location>
        <begin position="14"/>
        <end position="313"/>
    </location>
</feature>
<keyword evidence="17" id="KW-1185">Reference proteome</keyword>
<keyword evidence="5 12" id="KW-0288">FMN</keyword>
<keyword evidence="7" id="KW-0521">NADP</keyword>
<dbReference type="InterPro" id="IPR035587">
    <property type="entry name" value="DUS-like_FMN-bd"/>
</dbReference>
<feature type="binding site" evidence="14">
    <location>
        <begin position="16"/>
        <end position="18"/>
    </location>
    <ligand>
        <name>FMN</name>
        <dbReference type="ChEBI" id="CHEBI:58210"/>
    </ligand>
</feature>
<evidence type="ECO:0000256" key="4">
    <source>
        <dbReference type="ARBA" id="ARBA00022630"/>
    </source>
</evidence>
<sequence>MQFVGLSLQSPFFAAPMAGVSSPAFRLMAKRGGAGLVYTEMISAVGLVRGHKKTLELCLTLPEERPVALQLFGADPEIMGRAAALASRMPVDLIDINMGCPARKVRRQGAGSALLEDIPRAAAVMAAVAQAASLPATVKLRLGPSDDDLERIVPPLLAAGAKAVCLHARTTRQAFAGQADWAAIARLSAWCPVPVIGNGDVRGEQDALGMLRQTNCQAVMIGRGAMGDPWIFGRAADLLAGRAVERASLAQRRQSLLQHTELALSLGGDKLAAHFAKQFMMWHAKGLPGAADFRRLACQERELGRLLTLCEEFFDQLAARQGEQAA</sequence>
<evidence type="ECO:0000256" key="14">
    <source>
        <dbReference type="PIRSR" id="PIRSR006621-2"/>
    </source>
</evidence>
<comment type="catalytic activity">
    <reaction evidence="10">
        <text>a 5,6-dihydrouridine in tRNA + NADP(+) = a uridine in tRNA + NADPH + H(+)</text>
        <dbReference type="Rhea" id="RHEA:23624"/>
        <dbReference type="Rhea" id="RHEA-COMP:13339"/>
        <dbReference type="Rhea" id="RHEA-COMP:13887"/>
        <dbReference type="ChEBI" id="CHEBI:15378"/>
        <dbReference type="ChEBI" id="CHEBI:57783"/>
        <dbReference type="ChEBI" id="CHEBI:58349"/>
        <dbReference type="ChEBI" id="CHEBI:65315"/>
        <dbReference type="ChEBI" id="CHEBI:74443"/>
    </reaction>
</comment>
<dbReference type="SUPFAM" id="SSF51395">
    <property type="entry name" value="FMN-linked oxidoreductases"/>
    <property type="match status" value="1"/>
</dbReference>
<dbReference type="Proteomes" id="UP000009047">
    <property type="component" value="Chromosome"/>
</dbReference>
<dbReference type="InterPro" id="IPR018517">
    <property type="entry name" value="tRNA_hU_synthase_CS"/>
</dbReference>
<dbReference type="InterPro" id="IPR024036">
    <property type="entry name" value="tRNA-dHydroUridine_Synthase_C"/>
</dbReference>
<evidence type="ECO:0000256" key="11">
    <source>
        <dbReference type="ARBA" id="ARBA00048802"/>
    </source>
</evidence>
<comment type="cofactor">
    <cofactor evidence="1 12 14">
        <name>FMN</name>
        <dbReference type="ChEBI" id="CHEBI:58210"/>
    </cofactor>
</comment>
<dbReference type="PANTHER" id="PTHR45846:SF1">
    <property type="entry name" value="TRNA-DIHYDROURIDINE(47) SYNTHASE [NAD(P)(+)]-LIKE"/>
    <property type="match status" value="1"/>
</dbReference>
<comment type="similarity">
    <text evidence="12">Belongs to the dus family.</text>
</comment>
<keyword evidence="14" id="KW-0547">Nucleotide-binding</keyword>
<evidence type="ECO:0000256" key="5">
    <source>
        <dbReference type="ARBA" id="ARBA00022643"/>
    </source>
</evidence>